<dbReference type="AlphaFoldDB" id="A0AA48KC54"/>
<dbReference type="GO" id="GO:0016787">
    <property type="term" value="F:hydrolase activity"/>
    <property type="evidence" value="ECO:0007669"/>
    <property type="project" value="UniProtKB-KW"/>
</dbReference>
<keyword evidence="2" id="KW-1185">Reference proteome</keyword>
<dbReference type="PANTHER" id="PTHR43611:SF3">
    <property type="entry name" value="FLAVIN MONONUCLEOTIDE HYDROLASE 1, CHLOROPLATIC"/>
    <property type="match status" value="1"/>
</dbReference>
<dbReference type="InterPro" id="IPR036412">
    <property type="entry name" value="HAD-like_sf"/>
</dbReference>
<dbReference type="SFLD" id="SFLDG01129">
    <property type="entry name" value="C1.5:_HAD__Beta-PGM__Phosphata"/>
    <property type="match status" value="1"/>
</dbReference>
<dbReference type="SUPFAM" id="SSF56784">
    <property type="entry name" value="HAD-like"/>
    <property type="match status" value="1"/>
</dbReference>
<name>A0AA48KC54_9BACT</name>
<dbReference type="NCBIfam" id="TIGR01509">
    <property type="entry name" value="HAD-SF-IA-v3"/>
    <property type="match status" value="1"/>
</dbReference>
<proteinExistence type="predicted"/>
<reference evidence="1" key="1">
    <citation type="journal article" date="2023" name="Int. J. Syst. Evol. Microbiol.">
        <title>Mesoterricola silvestris gen. nov., sp. nov., Mesoterricola sediminis sp. nov., Geothrix oryzae sp. nov., Geothrix edaphica sp. nov., Geothrix rubra sp. nov., and Geothrix limicola sp. nov., six novel members of Acidobacteriota isolated from soils.</title>
        <authorList>
            <person name="Itoh H."/>
            <person name="Sugisawa Y."/>
            <person name="Mise K."/>
            <person name="Xu Z."/>
            <person name="Kuniyasu M."/>
            <person name="Ushijima N."/>
            <person name="Kawano K."/>
            <person name="Kobayashi E."/>
            <person name="Shiratori Y."/>
            <person name="Masuda Y."/>
            <person name="Senoo K."/>
        </authorList>
    </citation>
    <scope>NUCLEOTIDE SEQUENCE</scope>
    <source>
        <strain evidence="1">W786</strain>
    </source>
</reference>
<protein>
    <submittedName>
        <fullName evidence="1">Hydrolase</fullName>
    </submittedName>
</protein>
<dbReference type="InterPro" id="IPR023214">
    <property type="entry name" value="HAD_sf"/>
</dbReference>
<evidence type="ECO:0000313" key="2">
    <source>
        <dbReference type="Proteomes" id="UP001228113"/>
    </source>
</evidence>
<gene>
    <name evidence="1" type="ORF">METESE_16140</name>
</gene>
<dbReference type="Gene3D" id="3.40.50.1000">
    <property type="entry name" value="HAD superfamily/HAD-like"/>
    <property type="match status" value="1"/>
</dbReference>
<dbReference type="Pfam" id="PF00702">
    <property type="entry name" value="Hydrolase"/>
    <property type="match status" value="1"/>
</dbReference>
<dbReference type="CDD" id="cd02603">
    <property type="entry name" value="HAD_sEH-N_like"/>
    <property type="match status" value="1"/>
</dbReference>
<evidence type="ECO:0000313" key="1">
    <source>
        <dbReference type="EMBL" id="BDU76656.1"/>
    </source>
</evidence>
<dbReference type="InterPro" id="IPR023198">
    <property type="entry name" value="PGP-like_dom2"/>
</dbReference>
<dbReference type="SFLD" id="SFLDS00003">
    <property type="entry name" value="Haloacid_Dehalogenase"/>
    <property type="match status" value="1"/>
</dbReference>
<dbReference type="PANTHER" id="PTHR43611">
    <property type="entry name" value="ALPHA-D-GLUCOSE 1-PHOSPHATE PHOSPHATASE"/>
    <property type="match status" value="1"/>
</dbReference>
<dbReference type="PRINTS" id="PR00413">
    <property type="entry name" value="HADHALOGNASE"/>
</dbReference>
<dbReference type="Proteomes" id="UP001228113">
    <property type="component" value="Chromosome"/>
</dbReference>
<organism evidence="1 2">
    <name type="scientific">Mesoterricola sediminis</name>
    <dbReference type="NCBI Taxonomy" id="2927980"/>
    <lineage>
        <taxon>Bacteria</taxon>
        <taxon>Pseudomonadati</taxon>
        <taxon>Acidobacteriota</taxon>
        <taxon>Holophagae</taxon>
        <taxon>Holophagales</taxon>
        <taxon>Holophagaceae</taxon>
        <taxon>Mesoterricola</taxon>
    </lineage>
</organism>
<dbReference type="Gene3D" id="1.10.150.240">
    <property type="entry name" value="Putative phosphatase, domain 2"/>
    <property type="match status" value="1"/>
</dbReference>
<dbReference type="RefSeq" id="WP_243335606.1">
    <property type="nucleotide sequence ID" value="NZ_AP027081.1"/>
</dbReference>
<accession>A0AA48KC54</accession>
<sequence length="202" mass="22068">MSEPLPLVFDLGGVLIDWDPRRIYVPALGEAAAAFLLERVCTHTWNLAMDAGRPFDEAIAEKQREWPEHAEAIGWWKTRWTGMLGGPLDGTVALLGRLQAAGHPTYALSNWSAETFPEALARYPFLRTFRDIAISGEAGLVKPDPAFFRLAADRWGIPLAGTVFIDDAPRNVAAAAALGMDALLFTDPGRLQADLARRGFPA</sequence>
<dbReference type="EMBL" id="AP027081">
    <property type="protein sequence ID" value="BDU76656.1"/>
    <property type="molecule type" value="Genomic_DNA"/>
</dbReference>
<keyword evidence="1" id="KW-0378">Hydrolase</keyword>
<dbReference type="KEGG" id="msea:METESE_16140"/>
<dbReference type="InterPro" id="IPR006439">
    <property type="entry name" value="HAD-SF_hydro_IA"/>
</dbReference>